<dbReference type="EMBL" id="KV918775">
    <property type="protein sequence ID" value="OSX80432.1"/>
    <property type="molecule type" value="Genomic_DNA"/>
</dbReference>
<gene>
    <name evidence="2" type="ORF">BU14_0052s0049</name>
</gene>
<evidence type="ECO:0000256" key="1">
    <source>
        <dbReference type="SAM" id="MobiDB-lite"/>
    </source>
</evidence>
<dbReference type="InterPro" id="IPR041078">
    <property type="entry name" value="Plavaka"/>
</dbReference>
<dbReference type="AlphaFoldDB" id="A0A1X6PHV8"/>
<evidence type="ECO:0000313" key="2">
    <source>
        <dbReference type="EMBL" id="OSX80432.1"/>
    </source>
</evidence>
<feature type="region of interest" description="Disordered" evidence="1">
    <location>
        <begin position="1"/>
        <end position="26"/>
    </location>
</feature>
<feature type="compositionally biased region" description="Pro residues" evidence="1">
    <location>
        <begin position="1"/>
        <end position="22"/>
    </location>
</feature>
<reference evidence="2 3" key="1">
    <citation type="submission" date="2017-03" db="EMBL/GenBank/DDBJ databases">
        <title>WGS assembly of Porphyra umbilicalis.</title>
        <authorList>
            <person name="Brawley S.H."/>
            <person name="Blouin N.A."/>
            <person name="Ficko-Blean E."/>
            <person name="Wheeler G.L."/>
            <person name="Lohr M."/>
            <person name="Goodson H.V."/>
            <person name="Jenkins J.W."/>
            <person name="Blaby-Haas C.E."/>
            <person name="Helliwell K.E."/>
            <person name="Chan C."/>
            <person name="Marriage T."/>
            <person name="Bhattacharya D."/>
            <person name="Klein A.S."/>
            <person name="Badis Y."/>
            <person name="Brodie J."/>
            <person name="Cao Y."/>
            <person name="Collen J."/>
            <person name="Dittami S.M."/>
            <person name="Gachon C.M."/>
            <person name="Green B.R."/>
            <person name="Karpowicz S."/>
            <person name="Kim J.W."/>
            <person name="Kudahl U."/>
            <person name="Lin S."/>
            <person name="Michel G."/>
            <person name="Mittag M."/>
            <person name="Olson B.J."/>
            <person name="Pangilinan J."/>
            <person name="Peng Y."/>
            <person name="Qiu H."/>
            <person name="Shu S."/>
            <person name="Singer J.T."/>
            <person name="Smith A.G."/>
            <person name="Sprecher B.N."/>
            <person name="Wagner V."/>
            <person name="Wang W."/>
            <person name="Wang Z.-Y."/>
            <person name="Yan J."/>
            <person name="Yarish C."/>
            <person name="Zoeuner-Riek S."/>
            <person name="Zhuang Y."/>
            <person name="Zou Y."/>
            <person name="Lindquist E.A."/>
            <person name="Grimwood J."/>
            <person name="Barry K."/>
            <person name="Rokhsar D.S."/>
            <person name="Schmutz J."/>
            <person name="Stiller J.W."/>
            <person name="Grossman A.R."/>
            <person name="Prochnik S.E."/>
        </authorList>
    </citation>
    <scope>NUCLEOTIDE SEQUENCE [LARGE SCALE GENOMIC DNA]</scope>
    <source>
        <strain evidence="2">4086291</strain>
    </source>
</reference>
<proteinExistence type="predicted"/>
<keyword evidence="3" id="KW-1185">Reference proteome</keyword>
<name>A0A1X6PHV8_PORUM</name>
<protein>
    <submittedName>
        <fullName evidence="2">Uncharacterized protein</fullName>
    </submittedName>
</protein>
<accession>A0A1X6PHV8</accession>
<dbReference type="Pfam" id="PF18759">
    <property type="entry name" value="Plavaka"/>
    <property type="match status" value="1"/>
</dbReference>
<sequence length="550" mass="61301">MESPPSPPPPLPPHPPPPPSPPRSMEGIFCHFKAKTLGGLKWHQMRKHQTMQRDAQKQLEADKRSIARLQRTNELRKRARARDDELRKGGGSSGADAGRSEGGPDGPHRREGTQPAGRDVAVRRRLAAGGAGGGGPHADGSSSTGGDGRATPVADYHERLEAEVGALLEYSRLSVSHSPKRPHGNGEAPVNEDGAENEYSFFTLNTAVRAQYEQLQDFQRSTMMKKPATRRHKRGMRKKHGKFSTARLRVLASYLLSANGPGMSDKGIDNFFKFMQDWEKKPKKSKRRRKRLAEYFKNTNALKTAVHADLDAAMEDAGWMQCEFAQGGVNNEAYFLPVLDVMMQMMAGAQDVKYWSGIDGPGELTERRETPMDVDRLFEKDVCSKGVDNFVLGFHVYSDSHLLSGSWAQKLYPVRIWVINLVTDEPQWVTVAYVPIVKKLTESAADERAKLRRSTVLQRVLYMAFRSVMNASHSGVTLHNKDGKPLTAFPPLLLYIADQPEERAVLCLKQGMCRHPCSHCTVELGECGTERALTADERVVLRTLRNQAEL</sequence>
<evidence type="ECO:0000313" key="3">
    <source>
        <dbReference type="Proteomes" id="UP000218209"/>
    </source>
</evidence>
<feature type="compositionally biased region" description="Gly residues" evidence="1">
    <location>
        <begin position="129"/>
        <end position="148"/>
    </location>
</feature>
<organism evidence="2 3">
    <name type="scientific">Porphyra umbilicalis</name>
    <name type="common">Purple laver</name>
    <name type="synonym">Red alga</name>
    <dbReference type="NCBI Taxonomy" id="2786"/>
    <lineage>
        <taxon>Eukaryota</taxon>
        <taxon>Rhodophyta</taxon>
        <taxon>Bangiophyceae</taxon>
        <taxon>Bangiales</taxon>
        <taxon>Bangiaceae</taxon>
        <taxon>Porphyra</taxon>
    </lineage>
</organism>
<feature type="region of interest" description="Disordered" evidence="1">
    <location>
        <begin position="43"/>
        <end position="152"/>
    </location>
</feature>
<feature type="compositionally biased region" description="Basic and acidic residues" evidence="1">
    <location>
        <begin position="54"/>
        <end position="88"/>
    </location>
</feature>
<dbReference type="OrthoDB" id="546399at2759"/>
<dbReference type="Proteomes" id="UP000218209">
    <property type="component" value="Unassembled WGS sequence"/>
</dbReference>